<feature type="compositionally biased region" description="Basic and acidic residues" evidence="1">
    <location>
        <begin position="67"/>
        <end position="78"/>
    </location>
</feature>
<dbReference type="KEGG" id="pvp:105311464"/>
<dbReference type="GO" id="GO:0000122">
    <property type="term" value="P:negative regulation of transcription by RNA polymerase II"/>
    <property type="evidence" value="ECO:0007669"/>
    <property type="project" value="TreeGrafter"/>
</dbReference>
<dbReference type="PANTHER" id="PTHR11736">
    <property type="entry name" value="MELANOMA-ASSOCIATED ANTIGEN MAGE ANTIGEN"/>
    <property type="match status" value="1"/>
</dbReference>
<dbReference type="Pfam" id="PF01454">
    <property type="entry name" value="MAGE"/>
    <property type="match status" value="1"/>
</dbReference>
<dbReference type="OrthoDB" id="9665809at2759"/>
<proteinExistence type="predicted"/>
<dbReference type="RefSeq" id="XP_011385753.1">
    <property type="nucleotide sequence ID" value="XM_011387451.1"/>
</dbReference>
<name>A0A6P3RSG0_PTEVA</name>
<dbReference type="InterPro" id="IPR002190">
    <property type="entry name" value="MHD_dom"/>
</dbReference>
<dbReference type="FunFam" id="1.10.10.1200:FF:000007">
    <property type="entry name" value="Melanoma-associated antigen C2"/>
    <property type="match status" value="1"/>
</dbReference>
<protein>
    <submittedName>
        <fullName evidence="4">Melanoma-associated antigen 8-like</fullName>
    </submittedName>
</protein>
<feature type="region of interest" description="Disordered" evidence="1">
    <location>
        <begin position="57"/>
        <end position="157"/>
    </location>
</feature>
<dbReference type="Proteomes" id="UP000515202">
    <property type="component" value="Unplaced"/>
</dbReference>
<dbReference type="GeneID" id="105311464"/>
<dbReference type="InterPro" id="IPR041898">
    <property type="entry name" value="MAGE_WH1"/>
</dbReference>
<dbReference type="SMART" id="SM01373">
    <property type="entry name" value="MAGE"/>
    <property type="match status" value="1"/>
</dbReference>
<feature type="compositionally biased region" description="Polar residues" evidence="1">
    <location>
        <begin position="18"/>
        <end position="28"/>
    </location>
</feature>
<feature type="domain" description="MAGE" evidence="2">
    <location>
        <begin position="157"/>
        <end position="352"/>
    </location>
</feature>
<accession>A0A6P3RSG0</accession>
<dbReference type="PANTHER" id="PTHR11736:SF153">
    <property type="entry name" value="MELANOMA-ASSOCIATED ANTIGEN 10"/>
    <property type="match status" value="1"/>
</dbReference>
<evidence type="ECO:0000259" key="2">
    <source>
        <dbReference type="PROSITE" id="PS50838"/>
    </source>
</evidence>
<evidence type="ECO:0000256" key="1">
    <source>
        <dbReference type="SAM" id="MobiDB-lite"/>
    </source>
</evidence>
<dbReference type="PROSITE" id="PS50838">
    <property type="entry name" value="MAGE"/>
    <property type="match status" value="1"/>
</dbReference>
<gene>
    <name evidence="4" type="primary">LOC105311464</name>
</gene>
<feature type="region of interest" description="Disordered" evidence="1">
    <location>
        <begin position="1"/>
        <end position="36"/>
    </location>
</feature>
<dbReference type="AlphaFoldDB" id="A0A6P3RSG0"/>
<dbReference type="FunFam" id="1.10.10.1210:FF:000001">
    <property type="entry name" value="melanoma-associated antigen D1"/>
    <property type="match status" value="1"/>
</dbReference>
<organism evidence="3 4">
    <name type="scientific">Pteropus vampyrus</name>
    <name type="common">Large flying fox</name>
    <dbReference type="NCBI Taxonomy" id="132908"/>
    <lineage>
        <taxon>Eukaryota</taxon>
        <taxon>Metazoa</taxon>
        <taxon>Chordata</taxon>
        <taxon>Craniata</taxon>
        <taxon>Vertebrata</taxon>
        <taxon>Euteleostomi</taxon>
        <taxon>Mammalia</taxon>
        <taxon>Eutheria</taxon>
        <taxon>Laurasiatheria</taxon>
        <taxon>Chiroptera</taxon>
        <taxon>Yinpterochiroptera</taxon>
        <taxon>Pteropodoidea</taxon>
        <taxon>Pteropodidae</taxon>
        <taxon>Pteropodinae</taxon>
        <taxon>Pteropus</taxon>
    </lineage>
</organism>
<sequence>MGTLDEQGEDRLPGREGISQSLEPSPDSTGAPGFAGHLHVKVPLGFVLQGLLDPVLSGRDAQTGECCEAREHPKEETCKSPSSEPPEVHFSDSLEEVAAGVASSPPQSPEGACPSPAAREAVPLSQPKEECPSNEDEGARSTGEDPEDAESSQKEAPHLKMGDLVVFLLLKYRTKEPATRSEMLSRVNKEHQDHFPEILSRASRCLRLLFGIEVEEVDPSNNIYFLGTTLGLTYDGGHCIPNTGLLVTFLCLILLEGDCAPEEEVWKSLNVMGLYDGREHCIYGEPRELITRVWVREQYVVYRQVANSDPARYEFLWGPRAHAETSKLKVLEYLLNLKSKNPLPEVAQRHEEEEA</sequence>
<dbReference type="Gene3D" id="1.10.10.1210">
    <property type="entry name" value="MAGE homology domain, winged helix WH2 motif"/>
    <property type="match status" value="1"/>
</dbReference>
<dbReference type="InterPro" id="IPR041899">
    <property type="entry name" value="MAGE_WH2"/>
</dbReference>
<reference evidence="4" key="1">
    <citation type="submission" date="2025-08" db="UniProtKB">
        <authorList>
            <consortium name="RefSeq"/>
        </authorList>
    </citation>
    <scope>IDENTIFICATION</scope>
    <source>
        <tissue evidence="4">Kidney</tissue>
    </source>
</reference>
<evidence type="ECO:0000313" key="4">
    <source>
        <dbReference type="RefSeq" id="XP_011385753.1"/>
    </source>
</evidence>
<keyword evidence="3" id="KW-1185">Reference proteome</keyword>
<feature type="compositionally biased region" description="Basic and acidic residues" evidence="1">
    <location>
        <begin position="127"/>
        <end position="143"/>
    </location>
</feature>
<evidence type="ECO:0000313" key="3">
    <source>
        <dbReference type="Proteomes" id="UP000515202"/>
    </source>
</evidence>
<dbReference type="Gene3D" id="1.10.10.1200">
    <property type="entry name" value="MAGE homology domain, winged helix WH1 motif"/>
    <property type="match status" value="1"/>
</dbReference>
<dbReference type="GO" id="GO:0005634">
    <property type="term" value="C:nucleus"/>
    <property type="evidence" value="ECO:0007669"/>
    <property type="project" value="TreeGrafter"/>
</dbReference>
<dbReference type="InterPro" id="IPR037445">
    <property type="entry name" value="MAGE"/>
</dbReference>